<sequence length="230" mass="24673">MMCLPACSCQGSTDPALKRAASRLSRPIPAVSRNPRPSTIQIRCCQTSPALRGSLRRSPKCRARISLQRSRPSGSPRRSCRDHIHRPAGADTSTPPIPTLPCRSRSACSPHPGRTPCRATHCAQKSTQAAAPPRRHLRPPRLHASTGAASARPAPACPPPWPRSPSLPPADRPAPCSQHRSPPRHNRSGRAIRPSARSGQKCAPCPPAARRAAALTGQLYPGSRSALHRR</sequence>
<feature type="compositionally biased region" description="Basic residues" evidence="1">
    <location>
        <begin position="181"/>
        <end position="190"/>
    </location>
</feature>
<comment type="caution">
    <text evidence="2">The sequence shown here is derived from an EMBL/GenBank/DDBJ whole genome shotgun (WGS) entry which is preliminary data.</text>
</comment>
<dbReference type="EMBL" id="ARYI01000001">
    <property type="protein sequence ID" value="KCZ96458.1"/>
    <property type="molecule type" value="Genomic_DNA"/>
</dbReference>
<accession>A0A059G091</accession>
<name>A0A059G091_9PROT</name>
<gene>
    <name evidence="2" type="ORF">HHI_02225</name>
</gene>
<feature type="compositionally biased region" description="Basic residues" evidence="1">
    <location>
        <begin position="54"/>
        <end position="63"/>
    </location>
</feature>
<dbReference type="Proteomes" id="UP000025061">
    <property type="component" value="Unassembled WGS sequence"/>
</dbReference>
<proteinExistence type="predicted"/>
<feature type="region of interest" description="Disordered" evidence="1">
    <location>
        <begin position="52"/>
        <end position="209"/>
    </location>
</feature>
<organism evidence="2 3">
    <name type="scientific">Hyphomonas hirschiana VP5</name>
    <dbReference type="NCBI Taxonomy" id="1280951"/>
    <lineage>
        <taxon>Bacteria</taxon>
        <taxon>Pseudomonadati</taxon>
        <taxon>Pseudomonadota</taxon>
        <taxon>Alphaproteobacteria</taxon>
        <taxon>Hyphomonadales</taxon>
        <taxon>Hyphomonadaceae</taxon>
        <taxon>Hyphomonas</taxon>
    </lineage>
</organism>
<feature type="compositionally biased region" description="Low complexity" evidence="1">
    <location>
        <begin position="66"/>
        <end position="77"/>
    </location>
</feature>
<evidence type="ECO:0000256" key="1">
    <source>
        <dbReference type="SAM" id="MobiDB-lite"/>
    </source>
</evidence>
<evidence type="ECO:0000313" key="2">
    <source>
        <dbReference type="EMBL" id="KCZ96458.1"/>
    </source>
</evidence>
<evidence type="ECO:0000313" key="3">
    <source>
        <dbReference type="Proteomes" id="UP000025061"/>
    </source>
</evidence>
<keyword evidence="3" id="KW-1185">Reference proteome</keyword>
<feature type="compositionally biased region" description="Low complexity" evidence="1">
    <location>
        <begin position="142"/>
        <end position="154"/>
    </location>
</feature>
<reference evidence="2 3" key="1">
    <citation type="submission" date="2013-04" db="EMBL/GenBank/DDBJ databases">
        <title>Hyphomonas hirschiana VP5 Genome Sequencing.</title>
        <authorList>
            <person name="Lai Q."/>
            <person name="Shao Z."/>
        </authorList>
    </citation>
    <scope>NUCLEOTIDE SEQUENCE [LARGE SCALE GENOMIC DNA]</scope>
    <source>
        <strain evidence="2 3">VP5</strain>
    </source>
</reference>
<feature type="compositionally biased region" description="Pro residues" evidence="1">
    <location>
        <begin position="155"/>
        <end position="172"/>
    </location>
</feature>
<dbReference type="AlphaFoldDB" id="A0A059G091"/>
<protein>
    <submittedName>
        <fullName evidence="2">Uncharacterized protein</fullName>
    </submittedName>
</protein>